<dbReference type="InterPro" id="IPR050182">
    <property type="entry name" value="Cytochrome_P450_fam2"/>
</dbReference>
<dbReference type="GO" id="GO:0020037">
    <property type="term" value="F:heme binding"/>
    <property type="evidence" value="ECO:0007669"/>
    <property type="project" value="InterPro"/>
</dbReference>
<evidence type="ECO:0000313" key="5">
    <source>
        <dbReference type="EMBL" id="CAG8650496.1"/>
    </source>
</evidence>
<accession>A0A9N9DWH4</accession>
<keyword evidence="3" id="KW-0408">Iron</keyword>
<dbReference type="GO" id="GO:0004497">
    <property type="term" value="F:monooxygenase activity"/>
    <property type="evidence" value="ECO:0007669"/>
    <property type="project" value="InterPro"/>
</dbReference>
<organism evidence="5 6">
    <name type="scientific">Cetraspora pellucida</name>
    <dbReference type="NCBI Taxonomy" id="1433469"/>
    <lineage>
        <taxon>Eukaryota</taxon>
        <taxon>Fungi</taxon>
        <taxon>Fungi incertae sedis</taxon>
        <taxon>Mucoromycota</taxon>
        <taxon>Glomeromycotina</taxon>
        <taxon>Glomeromycetes</taxon>
        <taxon>Diversisporales</taxon>
        <taxon>Gigasporaceae</taxon>
        <taxon>Cetraspora</taxon>
    </lineage>
</organism>
<dbReference type="InterPro" id="IPR001128">
    <property type="entry name" value="Cyt_P450"/>
</dbReference>
<keyword evidence="4" id="KW-0812">Transmembrane</keyword>
<evidence type="ECO:0000256" key="1">
    <source>
        <dbReference type="ARBA" id="ARBA00010617"/>
    </source>
</evidence>
<proteinExistence type="inferred from homology"/>
<dbReference type="CDD" id="cd00302">
    <property type="entry name" value="cytochrome_P450"/>
    <property type="match status" value="1"/>
</dbReference>
<keyword evidence="2" id="KW-0479">Metal-binding</keyword>
<dbReference type="Proteomes" id="UP000789759">
    <property type="component" value="Unassembled WGS sequence"/>
</dbReference>
<dbReference type="PRINTS" id="PR00463">
    <property type="entry name" value="EP450I"/>
</dbReference>
<evidence type="ECO:0000256" key="2">
    <source>
        <dbReference type="ARBA" id="ARBA00022723"/>
    </source>
</evidence>
<keyword evidence="4" id="KW-0472">Membrane</keyword>
<sequence length="544" mass="63266">MMDFINIITTNLPTSIALLILLYIIIYYYKYFTRVNPLPGPFPWVPILGNTIDLIIYKLNIAEYLKDIQSKYGDFCEVHFGSKRLIIISKSDVAYPIQTSSVALSYKFLYRDLPNPGIYEIGMENSGIIFNRNLGEWKINREFFIKIAMSKKFLKLITEKTYEKTVYMFKLWDILINDTRDVDLSKWLDKFTGDISVSTSTGLPAHSMLSYFNSLGYDYNRDYIPTSEWEQSSKLISLIHRIFKAGQWFILIPPFIRHAPGISYFNSKFLSSIKDLEVFLLEVIQKKRAEIDLLPKDTLLPSDFLTLLLTVNTPRDQEHALYKSLNRSLNNHEIFGVIRDIFLGSFETVTTAMCFVFYYICKYPSTKSKALSEINEKFGHSISLNSLYEDIDKLSYCDALIKEALRLNSPFPYLSRSNSEPVEVGGYLWNEGQTFILHYQKININKDDWVDAEVFDPERFLKNENSKRSMNAKEANNKRAAATFGGGARGKLWALIEIKVLLVAVLMRYDMEFVNQDQGLDLFSDSSYHWRELRIRLRPRIHEE</sequence>
<evidence type="ECO:0000313" key="6">
    <source>
        <dbReference type="Proteomes" id="UP000789759"/>
    </source>
</evidence>
<gene>
    <name evidence="5" type="ORF">CPELLU_LOCUS9309</name>
</gene>
<dbReference type="SUPFAM" id="SSF48264">
    <property type="entry name" value="Cytochrome P450"/>
    <property type="match status" value="1"/>
</dbReference>
<dbReference type="InterPro" id="IPR002401">
    <property type="entry name" value="Cyt_P450_E_grp-I"/>
</dbReference>
<keyword evidence="4" id="KW-1133">Transmembrane helix</keyword>
<dbReference type="InterPro" id="IPR036396">
    <property type="entry name" value="Cyt_P450_sf"/>
</dbReference>
<name>A0A9N9DWH4_9GLOM</name>
<dbReference type="AlphaFoldDB" id="A0A9N9DWH4"/>
<dbReference type="Gene3D" id="1.10.630.10">
    <property type="entry name" value="Cytochrome P450"/>
    <property type="match status" value="1"/>
</dbReference>
<dbReference type="GO" id="GO:0005506">
    <property type="term" value="F:iron ion binding"/>
    <property type="evidence" value="ECO:0007669"/>
    <property type="project" value="InterPro"/>
</dbReference>
<dbReference type="Pfam" id="PF00067">
    <property type="entry name" value="p450"/>
    <property type="match status" value="1"/>
</dbReference>
<dbReference type="PANTHER" id="PTHR24300">
    <property type="entry name" value="CYTOCHROME P450 508A4-RELATED"/>
    <property type="match status" value="1"/>
</dbReference>
<reference evidence="5" key="1">
    <citation type="submission" date="2021-06" db="EMBL/GenBank/DDBJ databases">
        <authorList>
            <person name="Kallberg Y."/>
            <person name="Tangrot J."/>
            <person name="Rosling A."/>
        </authorList>
    </citation>
    <scope>NUCLEOTIDE SEQUENCE</scope>
    <source>
        <strain evidence="5">FL966</strain>
    </source>
</reference>
<comment type="caution">
    <text evidence="5">The sequence shown here is derived from an EMBL/GenBank/DDBJ whole genome shotgun (WGS) entry which is preliminary data.</text>
</comment>
<feature type="transmembrane region" description="Helical" evidence="4">
    <location>
        <begin position="12"/>
        <end position="29"/>
    </location>
</feature>
<protein>
    <submittedName>
        <fullName evidence="5">16393_t:CDS:1</fullName>
    </submittedName>
</protein>
<dbReference type="GO" id="GO:0016705">
    <property type="term" value="F:oxidoreductase activity, acting on paired donors, with incorporation or reduction of molecular oxygen"/>
    <property type="evidence" value="ECO:0007669"/>
    <property type="project" value="InterPro"/>
</dbReference>
<evidence type="ECO:0000256" key="3">
    <source>
        <dbReference type="ARBA" id="ARBA00023004"/>
    </source>
</evidence>
<keyword evidence="6" id="KW-1185">Reference proteome</keyword>
<dbReference type="EMBL" id="CAJVQA010007038">
    <property type="protein sequence ID" value="CAG8650496.1"/>
    <property type="molecule type" value="Genomic_DNA"/>
</dbReference>
<comment type="similarity">
    <text evidence="1">Belongs to the cytochrome P450 family.</text>
</comment>
<evidence type="ECO:0000256" key="4">
    <source>
        <dbReference type="SAM" id="Phobius"/>
    </source>
</evidence>
<dbReference type="OrthoDB" id="2421322at2759"/>